<dbReference type="SUPFAM" id="SSF90002">
    <property type="entry name" value="Hypothetical protein YjiA, C-terminal domain"/>
    <property type="match status" value="1"/>
</dbReference>
<evidence type="ECO:0000313" key="2">
    <source>
        <dbReference type="EMBL" id="SEA90236.1"/>
    </source>
</evidence>
<reference evidence="2 3" key="1">
    <citation type="submission" date="2016-10" db="EMBL/GenBank/DDBJ databases">
        <authorList>
            <person name="de Groot N.N."/>
        </authorList>
    </citation>
    <scope>NUCLEOTIDE SEQUENCE [LARGE SCALE GENOMIC DNA]</scope>
    <source>
        <strain evidence="2 3">DSM 15345</strain>
    </source>
</reference>
<keyword evidence="3" id="KW-1185">Reference proteome</keyword>
<dbReference type="Proteomes" id="UP000198703">
    <property type="component" value="Unassembled WGS sequence"/>
</dbReference>
<dbReference type="InterPro" id="IPR011629">
    <property type="entry name" value="CobW-like_C"/>
</dbReference>
<dbReference type="AlphaFoldDB" id="A0A1H4EYY7"/>
<dbReference type="STRING" id="89524.SAMN05444370_11713"/>
<name>A0A1H4EYY7_9RHOB</name>
<gene>
    <name evidence="2" type="ORF">SAMN05444370_11713</name>
</gene>
<organism evidence="2 3">
    <name type="scientific">Rubrimonas cliftonensis</name>
    <dbReference type="NCBI Taxonomy" id="89524"/>
    <lineage>
        <taxon>Bacteria</taxon>
        <taxon>Pseudomonadati</taxon>
        <taxon>Pseudomonadota</taxon>
        <taxon>Alphaproteobacteria</taxon>
        <taxon>Rhodobacterales</taxon>
        <taxon>Paracoccaceae</taxon>
        <taxon>Rubrimonas</taxon>
    </lineage>
</organism>
<proteinExistence type="predicted"/>
<evidence type="ECO:0000259" key="1">
    <source>
        <dbReference type="Pfam" id="PF07683"/>
    </source>
</evidence>
<protein>
    <submittedName>
        <fullName evidence="2">Cobalamin synthesis protein cobW C-terminal domain-containing protein</fullName>
    </submittedName>
</protein>
<dbReference type="Pfam" id="PF07683">
    <property type="entry name" value="CobW_C"/>
    <property type="match status" value="1"/>
</dbReference>
<sequence length="92" mass="9996">MALTTALELPIANQSSELLRLNDVGCSAAKQEPSVMIPGAQHVFHDPGVLNAWPNDDRRTHLVFITQGVGHALVNAYLRARCDIADVRHALS</sequence>
<dbReference type="EMBL" id="FNQM01000017">
    <property type="protein sequence ID" value="SEA90236.1"/>
    <property type="molecule type" value="Genomic_DNA"/>
</dbReference>
<evidence type="ECO:0000313" key="3">
    <source>
        <dbReference type="Proteomes" id="UP000198703"/>
    </source>
</evidence>
<dbReference type="OrthoDB" id="9808822at2"/>
<accession>A0A1H4EYY7</accession>
<feature type="domain" description="CobW C-terminal" evidence="1">
    <location>
        <begin position="5"/>
        <end position="80"/>
    </location>
</feature>